<dbReference type="GO" id="GO:0030638">
    <property type="term" value="P:polyketide metabolic process"/>
    <property type="evidence" value="ECO:0007669"/>
    <property type="project" value="InterPro"/>
</dbReference>
<gene>
    <name evidence="1" type="ORF">IQ37_17995</name>
</gene>
<comment type="caution">
    <text evidence="1">The sequence shown here is derived from an EMBL/GenBank/DDBJ whole genome shotgun (WGS) entry which is preliminary data.</text>
</comment>
<dbReference type="PANTHER" id="PTHR38436:SF1">
    <property type="entry name" value="ESTER CYCLASE"/>
    <property type="match status" value="1"/>
</dbReference>
<dbReference type="EMBL" id="JPRJ01000052">
    <property type="protein sequence ID" value="KFF16133.1"/>
    <property type="molecule type" value="Genomic_DNA"/>
</dbReference>
<name>A0A086AHG9_9FLAO</name>
<dbReference type="RefSeq" id="WP_034687578.1">
    <property type="nucleotide sequence ID" value="NZ_CP023049.2"/>
</dbReference>
<dbReference type="AlphaFoldDB" id="A0A086AHG9"/>
<keyword evidence="2" id="KW-1185">Reference proteome</keyword>
<dbReference type="OrthoDB" id="7876517at2"/>
<dbReference type="Gene3D" id="3.10.450.50">
    <property type="match status" value="1"/>
</dbReference>
<dbReference type="InterPro" id="IPR032710">
    <property type="entry name" value="NTF2-like_dom_sf"/>
</dbReference>
<dbReference type="Proteomes" id="UP000028709">
    <property type="component" value="Unassembled WGS sequence"/>
</dbReference>
<dbReference type="InterPro" id="IPR009959">
    <property type="entry name" value="Cyclase_SnoaL-like"/>
</dbReference>
<organism evidence="1 2">
    <name type="scientific">Chryseobacterium piperi</name>
    <dbReference type="NCBI Taxonomy" id="558152"/>
    <lineage>
        <taxon>Bacteria</taxon>
        <taxon>Pseudomonadati</taxon>
        <taxon>Bacteroidota</taxon>
        <taxon>Flavobacteriia</taxon>
        <taxon>Flavobacteriales</taxon>
        <taxon>Weeksellaceae</taxon>
        <taxon>Chryseobacterium group</taxon>
        <taxon>Chryseobacterium</taxon>
    </lineage>
</organism>
<dbReference type="Pfam" id="PF07366">
    <property type="entry name" value="SnoaL"/>
    <property type="match status" value="1"/>
</dbReference>
<proteinExistence type="predicted"/>
<evidence type="ECO:0000313" key="2">
    <source>
        <dbReference type="Proteomes" id="UP000028709"/>
    </source>
</evidence>
<sequence>MNFNRDKNKEIVKRFNKEVIENGNVEVFEELMDEHFINHSAPKGADNGKQGMIHTFNSVLRPAMPDIQVTILQQVAEDDLVTTRKNISGTHTGDFLGIGPSGRRISIDVIDIVRLKNGKYVEHWGINNLSAVLTQLRNNE</sequence>
<protein>
    <submittedName>
        <fullName evidence="1">Ester cyclase</fullName>
    </submittedName>
</protein>
<dbReference type="KEGG" id="cpip:CJF12_10485"/>
<accession>A0A086AHG9</accession>
<evidence type="ECO:0000313" key="1">
    <source>
        <dbReference type="EMBL" id="KFF16133.1"/>
    </source>
</evidence>
<dbReference type="STRING" id="558152.IQ37_17995"/>
<dbReference type="SUPFAM" id="SSF54427">
    <property type="entry name" value="NTF2-like"/>
    <property type="match status" value="1"/>
</dbReference>
<dbReference type="eggNOG" id="COG5485">
    <property type="taxonomic scope" value="Bacteria"/>
</dbReference>
<reference evidence="1 2" key="1">
    <citation type="submission" date="2014-07" db="EMBL/GenBank/DDBJ databases">
        <title>Genome of Chryseobacterium piperi CTM.</title>
        <authorList>
            <person name="Pipes S.E."/>
            <person name="Stropko S.J."/>
            <person name="Newman J.D."/>
        </authorList>
    </citation>
    <scope>NUCLEOTIDE SEQUENCE [LARGE SCALE GENOMIC DNA]</scope>
    <source>
        <strain evidence="1 2">CTM</strain>
    </source>
</reference>
<dbReference type="PANTHER" id="PTHR38436">
    <property type="entry name" value="POLYKETIDE CYCLASE SNOAL-LIKE DOMAIN"/>
    <property type="match status" value="1"/>
</dbReference>